<dbReference type="GO" id="GO:0005737">
    <property type="term" value="C:cytoplasm"/>
    <property type="evidence" value="ECO:0007669"/>
    <property type="project" value="TreeGrafter"/>
</dbReference>
<evidence type="ECO:0000256" key="1">
    <source>
        <dbReference type="ARBA" id="ARBA00000885"/>
    </source>
</evidence>
<comment type="catalytic activity">
    <reaction evidence="1">
        <text>S-ubiquitinyl-[E2 ubiquitin-conjugating enzyme]-L-cysteine + [acceptor protein]-L-lysine = [E2 ubiquitin-conjugating enzyme]-L-cysteine + N(6)-ubiquitinyl-[acceptor protein]-L-lysine.</text>
        <dbReference type="EC" id="2.3.2.26"/>
    </reaction>
</comment>
<feature type="signal peptide" evidence="7">
    <location>
        <begin position="1"/>
        <end position="27"/>
    </location>
</feature>
<evidence type="ECO:0000259" key="8">
    <source>
        <dbReference type="PROSITE" id="PS50237"/>
    </source>
</evidence>
<gene>
    <name evidence="9" type="ORF">CCR75_008794</name>
</gene>
<dbReference type="PROSITE" id="PS50237">
    <property type="entry name" value="HECT"/>
    <property type="match status" value="1"/>
</dbReference>
<evidence type="ECO:0000256" key="3">
    <source>
        <dbReference type="ARBA" id="ARBA00012485"/>
    </source>
</evidence>
<feature type="domain" description="HECT" evidence="8">
    <location>
        <begin position="396"/>
        <end position="671"/>
    </location>
</feature>
<sequence length="671" mass="75707">MGGATRQQTILSTIAIWLMCTIDSVFPLDGETEQPMHLRRSGKKLEERIAVARRLMPILYGHYDNVTGQYELHNGSCSGNVGYEDSNSETFDTVNIAIIGASIGAGLVLITVCLTWKAFVECCTNSHRRSRHRAFVNRSNDGLKCEICLHINETPQTECVFCGTAIEESNTSQSRREETHPLTTTASRIEDIASSPSKEATYLNMFSPPVSSIRRFNTIISPDLNPRQLVARERHQWKRCITGQNVRWVSVPFQALQENKALCGTIISERDFQDWKKVHPFSEPGTSRMSISSLNHSDSSKQQFTWLNSETAFVRDVKDPSSDTAVWCLAEEFSASSRQYSKTVLRTSALSFSAKAQWFYLYSLKLSSSIVDGFHTIRVHRERVLKQSMTLFMSAPSGFLHRRLRVDFMGEAGIDGGGILREWLHLVCSQISTEALGLFALTSSSAHQGYWIKRTSTAKSAKHLEMYEFFGKVLGKALLEGLFFNMRLSIPLLKHILGVPLKLSDLYLLDETVYSSMMWILENDNTNALGLNFTIEGIELIPSGTNVTLHDGNKQLYVAKVAQYYLFESVQTEVSCIVEGLRSIISDSALHIFDFKELDLLLSGLPHIDLSDWRLHTDVQFCEQTAQEFQLVEWFWEILEALSQDQLGRLLQYVTGSSCVPSEGFKVFTKI</sequence>
<dbReference type="EC" id="2.3.2.26" evidence="3"/>
<evidence type="ECO:0000313" key="9">
    <source>
        <dbReference type="EMBL" id="TDH65011.1"/>
    </source>
</evidence>
<dbReference type="GO" id="GO:0016567">
    <property type="term" value="P:protein ubiquitination"/>
    <property type="evidence" value="ECO:0007669"/>
    <property type="project" value="TreeGrafter"/>
</dbReference>
<comment type="caution">
    <text evidence="9">The sequence shown here is derived from an EMBL/GenBank/DDBJ whole genome shotgun (WGS) entry which is preliminary data.</text>
</comment>
<keyword evidence="7" id="KW-0732">Signal</keyword>
<dbReference type="OrthoDB" id="8068875at2759"/>
<evidence type="ECO:0000256" key="7">
    <source>
        <dbReference type="SAM" id="SignalP"/>
    </source>
</evidence>
<comment type="pathway">
    <text evidence="2">Protein modification; protein ubiquitination.</text>
</comment>
<keyword evidence="4" id="KW-0808">Transferase</keyword>
<keyword evidence="10" id="KW-1185">Reference proteome</keyword>
<dbReference type="Gene3D" id="3.30.2160.10">
    <property type="entry name" value="Hect, E3 ligase catalytic domain"/>
    <property type="match status" value="1"/>
</dbReference>
<dbReference type="AlphaFoldDB" id="A0A976IB03"/>
<dbReference type="Proteomes" id="UP000294530">
    <property type="component" value="Unassembled WGS sequence"/>
</dbReference>
<feature type="chain" id="PRO_5037363196" description="HECT-type E3 ubiquitin transferase" evidence="7">
    <location>
        <begin position="28"/>
        <end position="671"/>
    </location>
</feature>
<dbReference type="PANTHER" id="PTHR11254">
    <property type="entry name" value="HECT DOMAIN UBIQUITIN-PROTEIN LIGASE"/>
    <property type="match status" value="1"/>
</dbReference>
<evidence type="ECO:0000256" key="6">
    <source>
        <dbReference type="PROSITE-ProRule" id="PRU00104"/>
    </source>
</evidence>
<evidence type="ECO:0000256" key="5">
    <source>
        <dbReference type="ARBA" id="ARBA00022786"/>
    </source>
</evidence>
<accession>A0A976IB03</accession>
<name>A0A976IB03_BRELC</name>
<comment type="caution">
    <text evidence="6">Lacks conserved residue(s) required for the propagation of feature annotation.</text>
</comment>
<dbReference type="Gene3D" id="3.30.2410.10">
    <property type="entry name" value="Hect, E3 ligase catalytic domain"/>
    <property type="match status" value="1"/>
</dbReference>
<evidence type="ECO:0000313" key="10">
    <source>
        <dbReference type="Proteomes" id="UP000294530"/>
    </source>
</evidence>
<dbReference type="Pfam" id="PF00632">
    <property type="entry name" value="HECT"/>
    <property type="match status" value="1"/>
</dbReference>
<dbReference type="InterPro" id="IPR035983">
    <property type="entry name" value="Hect_E3_ubiquitin_ligase"/>
</dbReference>
<dbReference type="GeneID" id="94352514"/>
<dbReference type="EMBL" id="SHOA02000220">
    <property type="protein sequence ID" value="TDH65011.1"/>
    <property type="molecule type" value="Genomic_DNA"/>
</dbReference>
<dbReference type="PANTHER" id="PTHR11254:SF440">
    <property type="entry name" value="E3 UBIQUITIN-PROTEIN LIGASE NEDD-4"/>
    <property type="match status" value="1"/>
</dbReference>
<reference evidence="9 10" key="1">
    <citation type="journal article" date="2021" name="Genome Biol.">
        <title>AFLAP: assembly-free linkage analysis pipeline using k-mers from genome sequencing data.</title>
        <authorList>
            <person name="Fletcher K."/>
            <person name="Zhang L."/>
            <person name="Gil J."/>
            <person name="Han R."/>
            <person name="Cavanaugh K."/>
            <person name="Michelmore R."/>
        </authorList>
    </citation>
    <scope>NUCLEOTIDE SEQUENCE [LARGE SCALE GENOMIC DNA]</scope>
    <source>
        <strain evidence="9 10">SF5</strain>
    </source>
</reference>
<dbReference type="RefSeq" id="XP_067814510.1">
    <property type="nucleotide sequence ID" value="XM_067966843.1"/>
</dbReference>
<dbReference type="SUPFAM" id="SSF56204">
    <property type="entry name" value="Hect, E3 ligase catalytic domain"/>
    <property type="match status" value="1"/>
</dbReference>
<evidence type="ECO:0000256" key="4">
    <source>
        <dbReference type="ARBA" id="ARBA00022679"/>
    </source>
</evidence>
<dbReference type="GO" id="GO:0006511">
    <property type="term" value="P:ubiquitin-dependent protein catabolic process"/>
    <property type="evidence" value="ECO:0007669"/>
    <property type="project" value="TreeGrafter"/>
</dbReference>
<proteinExistence type="predicted"/>
<dbReference type="Gene3D" id="3.90.1750.10">
    <property type="entry name" value="Hect, E3 ligase catalytic domains"/>
    <property type="match status" value="1"/>
</dbReference>
<organism evidence="9 10">
    <name type="scientific">Bremia lactucae</name>
    <name type="common">Lettuce downy mildew</name>
    <dbReference type="NCBI Taxonomy" id="4779"/>
    <lineage>
        <taxon>Eukaryota</taxon>
        <taxon>Sar</taxon>
        <taxon>Stramenopiles</taxon>
        <taxon>Oomycota</taxon>
        <taxon>Peronosporomycetes</taxon>
        <taxon>Peronosporales</taxon>
        <taxon>Peronosporaceae</taxon>
        <taxon>Bremia</taxon>
    </lineage>
</organism>
<dbReference type="SMART" id="SM00119">
    <property type="entry name" value="HECTc"/>
    <property type="match status" value="1"/>
</dbReference>
<dbReference type="InterPro" id="IPR050409">
    <property type="entry name" value="E3_ubiq-protein_ligase"/>
</dbReference>
<keyword evidence="5 6" id="KW-0833">Ubl conjugation pathway</keyword>
<dbReference type="InterPro" id="IPR000569">
    <property type="entry name" value="HECT_dom"/>
</dbReference>
<protein>
    <recommendedName>
        <fullName evidence="3">HECT-type E3 ubiquitin transferase</fullName>
        <ecNumber evidence="3">2.3.2.26</ecNumber>
    </recommendedName>
</protein>
<dbReference type="KEGG" id="blac:94352514"/>
<evidence type="ECO:0000256" key="2">
    <source>
        <dbReference type="ARBA" id="ARBA00004906"/>
    </source>
</evidence>
<dbReference type="GO" id="GO:0061630">
    <property type="term" value="F:ubiquitin protein ligase activity"/>
    <property type="evidence" value="ECO:0007669"/>
    <property type="project" value="UniProtKB-EC"/>
</dbReference>